<protein>
    <submittedName>
        <fullName evidence="2">Putative stress-induced transcription regulator</fullName>
    </submittedName>
</protein>
<organism evidence="2 3">
    <name type="scientific">Actinokineospora iranica</name>
    <dbReference type="NCBI Taxonomy" id="1271860"/>
    <lineage>
        <taxon>Bacteria</taxon>
        <taxon>Bacillati</taxon>
        <taxon>Actinomycetota</taxon>
        <taxon>Actinomycetes</taxon>
        <taxon>Pseudonocardiales</taxon>
        <taxon>Pseudonocardiaceae</taxon>
        <taxon>Actinokineospora</taxon>
    </lineage>
</organism>
<dbReference type="AlphaFoldDB" id="A0A1G6QME9"/>
<gene>
    <name evidence="2" type="ORF">SAMN05216174_105351</name>
</gene>
<reference evidence="3" key="1">
    <citation type="submission" date="2016-10" db="EMBL/GenBank/DDBJ databases">
        <authorList>
            <person name="Varghese N."/>
            <person name="Submissions S."/>
        </authorList>
    </citation>
    <scope>NUCLEOTIDE SEQUENCE [LARGE SCALE GENOMIC DNA]</scope>
    <source>
        <strain evidence="3">IBRC-M 10403</strain>
    </source>
</reference>
<dbReference type="PANTHER" id="PTHR35525">
    <property type="entry name" value="BLL6575 PROTEIN"/>
    <property type="match status" value="1"/>
</dbReference>
<dbReference type="InterPro" id="IPR021005">
    <property type="entry name" value="Znf_CGNR"/>
</dbReference>
<dbReference type="EMBL" id="FMZZ01000005">
    <property type="protein sequence ID" value="SDC92877.1"/>
    <property type="molecule type" value="Genomic_DNA"/>
</dbReference>
<dbReference type="Pfam" id="PF11706">
    <property type="entry name" value="zf-CGNR"/>
    <property type="match status" value="1"/>
</dbReference>
<evidence type="ECO:0000259" key="1">
    <source>
        <dbReference type="Pfam" id="PF11706"/>
    </source>
</evidence>
<dbReference type="OrthoDB" id="123307at2"/>
<dbReference type="InterPro" id="IPR023286">
    <property type="entry name" value="ABATE_dom_sf"/>
</dbReference>
<feature type="domain" description="Zinc finger CGNR" evidence="1">
    <location>
        <begin position="131"/>
        <end position="173"/>
    </location>
</feature>
<dbReference type="Pfam" id="PF07336">
    <property type="entry name" value="ABATE"/>
    <property type="match status" value="1"/>
</dbReference>
<accession>A0A1G6QME9</accession>
<dbReference type="SUPFAM" id="SSF160904">
    <property type="entry name" value="Jann2411-like"/>
    <property type="match status" value="1"/>
</dbReference>
<dbReference type="STRING" id="1271860.SAMN05216174_105351"/>
<name>A0A1G6QME9_9PSEU</name>
<keyword evidence="3" id="KW-1185">Reference proteome</keyword>
<dbReference type="Proteomes" id="UP000199501">
    <property type="component" value="Unassembled WGS sequence"/>
</dbReference>
<evidence type="ECO:0000313" key="2">
    <source>
        <dbReference type="EMBL" id="SDC92877.1"/>
    </source>
</evidence>
<proteinExistence type="predicted"/>
<dbReference type="PANTHER" id="PTHR35525:SF3">
    <property type="entry name" value="BLL6575 PROTEIN"/>
    <property type="match status" value="1"/>
</dbReference>
<sequence>MRVTTRHDNRYSTYSGVVSTVEVSTAHDVELVLDFLNTIDFEKRADVLDDPLLWRAWQAERRLVPADDLARVRAVRAGLRAAVGGPPAPPPPPVPVTVELANGAPRLVSADVTGAVLAAAARLAVLDEWGRMKICPADECQWAFFDRSRNRSRTWCSMRVCGNREKARAWRERAKLSS</sequence>
<dbReference type="Gene3D" id="1.10.3300.10">
    <property type="entry name" value="Jann2411-like domain"/>
    <property type="match status" value="1"/>
</dbReference>
<evidence type="ECO:0000313" key="3">
    <source>
        <dbReference type="Proteomes" id="UP000199501"/>
    </source>
</evidence>
<dbReference type="InterPro" id="IPR010852">
    <property type="entry name" value="ABATE"/>
</dbReference>